<proteinExistence type="predicted"/>
<protein>
    <submittedName>
        <fullName evidence="1">9192_t:CDS:1</fullName>
    </submittedName>
</protein>
<evidence type="ECO:0000313" key="2">
    <source>
        <dbReference type="Proteomes" id="UP000789366"/>
    </source>
</evidence>
<dbReference type="EMBL" id="CAJVPW010001429">
    <property type="protein sequence ID" value="CAG8483822.1"/>
    <property type="molecule type" value="Genomic_DNA"/>
</dbReference>
<sequence length="131" mass="14932">MLVEISSNKTNQVQGTGTKSMDSKLEKLKEVVIDIKENQQAFQVQPTYGTFSKVIILEVNEARKSQLIQGFLKSKKIDYRILTETQSELNNNSKEKEQLKKRLIAAYQRQAKNKKLQSELALWDSISGDGL</sequence>
<evidence type="ECO:0000313" key="1">
    <source>
        <dbReference type="EMBL" id="CAG8483822.1"/>
    </source>
</evidence>
<gene>
    <name evidence="1" type="ORF">SPELUC_LOCUS2245</name>
</gene>
<dbReference type="Proteomes" id="UP000789366">
    <property type="component" value="Unassembled WGS sequence"/>
</dbReference>
<accession>A0ACA9KQH5</accession>
<name>A0ACA9KQH5_9GLOM</name>
<comment type="caution">
    <text evidence="1">The sequence shown here is derived from an EMBL/GenBank/DDBJ whole genome shotgun (WGS) entry which is preliminary data.</text>
</comment>
<organism evidence="1 2">
    <name type="scientific">Cetraspora pellucida</name>
    <dbReference type="NCBI Taxonomy" id="1433469"/>
    <lineage>
        <taxon>Eukaryota</taxon>
        <taxon>Fungi</taxon>
        <taxon>Fungi incertae sedis</taxon>
        <taxon>Mucoromycota</taxon>
        <taxon>Glomeromycotina</taxon>
        <taxon>Glomeromycetes</taxon>
        <taxon>Diversisporales</taxon>
        <taxon>Gigasporaceae</taxon>
        <taxon>Cetraspora</taxon>
    </lineage>
</organism>
<reference evidence="1" key="1">
    <citation type="submission" date="2021-06" db="EMBL/GenBank/DDBJ databases">
        <authorList>
            <person name="Kallberg Y."/>
            <person name="Tangrot J."/>
            <person name="Rosling A."/>
        </authorList>
    </citation>
    <scope>NUCLEOTIDE SEQUENCE</scope>
    <source>
        <strain evidence="1">28 12/20/2015</strain>
    </source>
</reference>
<keyword evidence="2" id="KW-1185">Reference proteome</keyword>